<dbReference type="EMBL" id="VSSQ01117836">
    <property type="protein sequence ID" value="MPN52078.1"/>
    <property type="molecule type" value="Genomic_DNA"/>
</dbReference>
<dbReference type="AlphaFoldDB" id="A0A645ILA3"/>
<organism evidence="1">
    <name type="scientific">bioreactor metagenome</name>
    <dbReference type="NCBI Taxonomy" id="1076179"/>
    <lineage>
        <taxon>unclassified sequences</taxon>
        <taxon>metagenomes</taxon>
        <taxon>ecological metagenomes</taxon>
    </lineage>
</organism>
<protein>
    <submittedName>
        <fullName evidence="1">Uncharacterized protein</fullName>
    </submittedName>
</protein>
<proteinExistence type="predicted"/>
<gene>
    <name evidence="1" type="ORF">SDC9_199732</name>
</gene>
<accession>A0A645ILA3</accession>
<evidence type="ECO:0000313" key="1">
    <source>
        <dbReference type="EMBL" id="MPN52078.1"/>
    </source>
</evidence>
<name>A0A645ILA3_9ZZZZ</name>
<comment type="caution">
    <text evidence="1">The sequence shown here is derived from an EMBL/GenBank/DDBJ whole genome shotgun (WGS) entry which is preliminary data.</text>
</comment>
<sequence>MMLQPVENNVIIELEAPMDKVVLTDSEKWGYVMNYWYLPIDNSDEEKFNDELKRMGIGDESELYRGHKGNFYPHLRSKIIRSWERLFEGVEEITPTTQATLWEIRKEWVTDITI</sequence>
<reference evidence="1" key="1">
    <citation type="submission" date="2019-08" db="EMBL/GenBank/DDBJ databases">
        <authorList>
            <person name="Kucharzyk K."/>
            <person name="Murdoch R.W."/>
            <person name="Higgins S."/>
            <person name="Loffler F."/>
        </authorList>
    </citation>
    <scope>NUCLEOTIDE SEQUENCE</scope>
</reference>
<dbReference type="InterPro" id="IPR024211">
    <property type="entry name" value="DUF3841"/>
</dbReference>
<dbReference type="Pfam" id="PF12952">
    <property type="entry name" value="DUF3841"/>
    <property type="match status" value="1"/>
</dbReference>